<feature type="domain" description="Big-1" evidence="4">
    <location>
        <begin position="56"/>
        <end position="144"/>
    </location>
</feature>
<feature type="domain" description="Big-1" evidence="4">
    <location>
        <begin position="366"/>
        <end position="467"/>
    </location>
</feature>
<dbReference type="Pfam" id="PF00092">
    <property type="entry name" value="VWA"/>
    <property type="match status" value="2"/>
</dbReference>
<evidence type="ECO:0000313" key="5">
    <source>
        <dbReference type="EMBL" id="QNO48031.1"/>
    </source>
</evidence>
<gene>
    <name evidence="5" type="ORF">CAKHPDBP_00002</name>
</gene>
<dbReference type="PROSITE" id="PS50234">
    <property type="entry name" value="VWFA"/>
    <property type="match status" value="2"/>
</dbReference>
<comment type="similarity">
    <text evidence="1">Belongs to the intimin/invasin family.</text>
</comment>
<dbReference type="Gene3D" id="3.40.50.410">
    <property type="entry name" value="von Willebrand factor, type A domain"/>
    <property type="match status" value="2"/>
</dbReference>
<reference evidence="5" key="1">
    <citation type="submission" date="2020-06" db="EMBL/GenBank/DDBJ databases">
        <title>Unique genomic features of the anaerobic methanotrophic archaea.</title>
        <authorList>
            <person name="Chadwick G.L."/>
            <person name="Skennerton C.T."/>
            <person name="Laso-Perez R."/>
            <person name="Leu A.O."/>
            <person name="Speth D.R."/>
            <person name="Yu H."/>
            <person name="Morgan-Lang C."/>
            <person name="Hatzenpichler R."/>
            <person name="Goudeau D."/>
            <person name="Malmstrom R."/>
            <person name="Brazelton W.J."/>
            <person name="Woyke T."/>
            <person name="Hallam S.J."/>
            <person name="Tyson G.W."/>
            <person name="Wegener G."/>
            <person name="Boetius A."/>
            <person name="Orphan V."/>
        </authorList>
    </citation>
    <scope>NUCLEOTIDE SEQUENCE</scope>
</reference>
<dbReference type="SMART" id="SM00634">
    <property type="entry name" value="BID_1"/>
    <property type="match status" value="2"/>
</dbReference>
<dbReference type="Gene3D" id="2.60.40.10">
    <property type="entry name" value="Immunoglobulins"/>
    <property type="match status" value="2"/>
</dbReference>
<dbReference type="PANTHER" id="PTHR10579">
    <property type="entry name" value="CALCIUM-ACTIVATED CHLORIDE CHANNEL REGULATOR"/>
    <property type="match status" value="1"/>
</dbReference>
<organism evidence="5">
    <name type="scientific">Candidatus Methanogaster sp. ANME-2c ERB4</name>
    <dbReference type="NCBI Taxonomy" id="2759911"/>
    <lineage>
        <taxon>Archaea</taxon>
        <taxon>Methanobacteriati</taxon>
        <taxon>Methanobacteriota</taxon>
        <taxon>Stenosarchaea group</taxon>
        <taxon>Methanomicrobia</taxon>
        <taxon>Methanosarcinales</taxon>
        <taxon>ANME-2 cluster</taxon>
        <taxon>Candidatus Methanogasteraceae</taxon>
        <taxon>Candidatus Methanogaster</taxon>
    </lineage>
</organism>
<dbReference type="SUPFAM" id="SSF89372">
    <property type="entry name" value="Fucose-specific lectin"/>
    <property type="match status" value="1"/>
</dbReference>
<protein>
    <recommendedName>
        <fullName evidence="6">VWFA domain-containing protein</fullName>
    </recommendedName>
</protein>
<dbReference type="InterPro" id="IPR003344">
    <property type="entry name" value="Big_1_dom"/>
</dbReference>
<evidence type="ECO:0000256" key="2">
    <source>
        <dbReference type="SAM" id="MobiDB-lite"/>
    </source>
</evidence>
<evidence type="ECO:0000259" key="3">
    <source>
        <dbReference type="PROSITE" id="PS50234"/>
    </source>
</evidence>
<sequence>MTQGRNDWKPQNPSESGKVYATSPPIGDGVSDMRCGSVILCMVLLLPLMAIASADTLDITTETDETFADNRTVNITVTLANATGHPLNNTRVNFTTTIGTLSLSHNYTDTAGIAVVTISSSEIGTAKITAEAQAASNTANVTFVVGPPDRIQFHVNGSAVVNTTCVVSAEVYDSMDRLLLNTTINFTMMSPPDNLWNSPIEYNNAFVTPSSNITDGNGTTTVTAYLDKRAGSNMVTAKITTADIVVNEYVTIIGVAGYPVKMPLVPNPARVVANNIETSRVTGEVIDEFSNPLLSRGSIRFNVSGSEITMPLDGYGTAEITLKPSIFPGNITVNGTHINEAGDDTSLTNETVVKFYVEEPARIVVVADATRISISSIGGVNESVITATVVDKWDHVLQNRTVNFSTTLGSLSSTTVTTDKYGQATVTLQSAISGDATVTADACNDSGVLIEGDIAIQVMGTPFISVISTIEPDPIEQGGIINVTTIVSGQGNITGTRLSAHAMLVLDRSGSMDPDYYAGTPLDVALVLDRSGSMAYLGSNPQQPMTAAKTAAKVFMDNLVSNAQVGVVSFSSGTPNSRIDIGLTLLNSSDGKVLVRSAIDGISATGNTAIGDGIADANNMLMGGRTGSRKIVILLTDGVCNTGGDQDCSQAIATANANGITIYTIGLGSAEYIDEPLLQRVASGTGGTYYNAPSSSELRAVYNSIAQEISDYDITEIEYGTAGFTPYNYGIGGSVDLISYTLRFDGYDFDTTFTHDDSVVGECLIRINGVNFISIPPPASNDCEWVDDYEYDITSCVRNGSNTVTFYDYHEYAGLSSWTSRVRNVDILEDGVVIANYPADTDLSGSGYAVSFDGDSAPGFEDTFLINETINDLKVLLQWENSTTDLNIELVSPGGHVYGTGNDTTGYYFDDREAIPIDVRSPEFDIYIASASPDTIFADETSFCVTDDLTGGGEQASTIMRWELPGAPTHNARIESVTMYLRGMDPNPTPDPGNEHRSVNIYDLTTSYNDDPTWNYCCNSTPQAWASGGSFSGADNDSYLIDSVALTESIEGDVIEFDITSADWSGNRLPDWGAECNIVLTGSGYNGKGADRSASGETNPNGHTYTLNGYRPLVTITYSIPGDTSDYIWIHPLSYTYPATDTDTVENGDWTLRVTGSGNGSERFNITTYIDKKSAAKLASHAFISSLDPTRADRVGLATYSYSSTNDTTDQTSYVCEENQWEGYFSVNTPAIYYFNLTWDDASDLDLHLYDGITLLDSSSASNPETVTATLSSGTNYRVVVNGTAVIGDDTRFTINTSSSELREIMCAYYDSNSASVPRYRQLEGALWSDETDANNIGGTIRWLAMQSCPTRDEMIMGAVDSSYDVNVQVRDGSAWSAPQQFTGSLDSYTCRGFDIAYEQITGDAIVAYVDTGLNDGVPQYRIWDGTGWTGGAFVNSTNPGAGDIWWVKLAADPNSDEIILVTLDDVRDIRSQVWDGSNWGNPITITDDSRAYGYQCFDVVYDRNGNAIVVWSDRSTSTVRSRVWNGSAWGAVSDIYTFTDSVYWIKLAADPNSDNILMGALNEAKDVHVTVWNGSAWSPNLKIEENTYECNKRIMDVCFEQSSGRGLVVWGDSTPTPKYRIWNGSWGEESSAPNLGGTGYTRWAQLIPDPDSDEMFLMTSDGDNDINIQKWDGSAWGIPTEVETSSARDYECFDLTYSQQDASRTQATVDWLEWRAQIDETLANSAVSFNPINSSIDSLTADGMTAIDEGLFNANNGLADYENATIVLMTDGIDNVGYHSMIAEAERAAANNITIFTVGFGATIDCDTLMRIANITGGEYYFAPNATVLKNIFVGIAGELGNYTAPEPKINIHIGNNATIDGSYTNVTYIKDSANVTYFNRTTEVYETEYHLNPNVAYAGNRTILSWDVGNRPEPYEITVGKYWMVTYQLRIDNNSAGMTPVIISPSSISYIDSNSTATIETIPDATVTVEGNATPDVHTESATGHYLEAEALYQGPLPLRTSSTSPSQPKDIREYAYELTMHLAYSENGTDKPVAWGTLVEFEVTSGVLYNTSTDTASGRINETTASGGKAIAWVSSDAPGTITVCARHTTEDDTYLNDTAVIIFHSLESPPIIPPAPKPRGVITLE</sequence>
<dbReference type="InterPro" id="IPR008964">
    <property type="entry name" value="Invasin/intimin_cell_adhesion"/>
</dbReference>
<dbReference type="PANTHER" id="PTHR10579:SF43">
    <property type="entry name" value="ZINC FINGER (C3HC4-TYPE RING FINGER) FAMILY PROTEIN"/>
    <property type="match status" value="1"/>
</dbReference>
<dbReference type="InterPro" id="IPR051266">
    <property type="entry name" value="CLCR"/>
</dbReference>
<dbReference type="SUPFAM" id="SSF53300">
    <property type="entry name" value="vWA-like"/>
    <property type="match status" value="2"/>
</dbReference>
<feature type="domain" description="VWFA" evidence="3">
    <location>
        <begin position="1696"/>
        <end position="1837"/>
    </location>
</feature>
<feature type="domain" description="VWFA" evidence="3">
    <location>
        <begin position="523"/>
        <end position="705"/>
    </location>
</feature>
<dbReference type="InterPro" id="IPR002035">
    <property type="entry name" value="VWF_A"/>
</dbReference>
<dbReference type="InterPro" id="IPR036465">
    <property type="entry name" value="vWFA_dom_sf"/>
</dbReference>
<dbReference type="SMART" id="SM00327">
    <property type="entry name" value="VWA"/>
    <property type="match status" value="1"/>
</dbReference>
<dbReference type="Pfam" id="PF02369">
    <property type="entry name" value="Big_1"/>
    <property type="match status" value="2"/>
</dbReference>
<dbReference type="CDD" id="cd00198">
    <property type="entry name" value="vWFA"/>
    <property type="match status" value="1"/>
</dbReference>
<evidence type="ECO:0000259" key="4">
    <source>
        <dbReference type="PROSITE" id="PS51127"/>
    </source>
</evidence>
<dbReference type="InterPro" id="IPR013783">
    <property type="entry name" value="Ig-like_fold"/>
</dbReference>
<feature type="region of interest" description="Disordered" evidence="2">
    <location>
        <begin position="1"/>
        <end position="23"/>
    </location>
</feature>
<dbReference type="EMBL" id="MT631290">
    <property type="protein sequence ID" value="QNO48031.1"/>
    <property type="molecule type" value="Genomic_DNA"/>
</dbReference>
<feature type="compositionally biased region" description="Polar residues" evidence="2">
    <location>
        <begin position="1"/>
        <end position="15"/>
    </location>
</feature>
<proteinExistence type="inferred from homology"/>
<accession>A0A7G9YJ47</accession>
<dbReference type="SUPFAM" id="SSF49373">
    <property type="entry name" value="Invasin/intimin cell-adhesion fragments"/>
    <property type="match status" value="2"/>
</dbReference>
<evidence type="ECO:0000256" key="1">
    <source>
        <dbReference type="ARBA" id="ARBA00010116"/>
    </source>
</evidence>
<evidence type="ECO:0008006" key="6">
    <source>
        <dbReference type="Google" id="ProtNLM"/>
    </source>
</evidence>
<name>A0A7G9YJ47_9EURY</name>
<dbReference type="PROSITE" id="PS51127">
    <property type="entry name" value="BIG1"/>
    <property type="match status" value="2"/>
</dbReference>